<reference evidence="10 11" key="1">
    <citation type="submission" date="2024-10" db="EMBL/GenBank/DDBJ databases">
        <authorList>
            <person name="Kim D."/>
        </authorList>
    </citation>
    <scope>NUCLEOTIDE SEQUENCE [LARGE SCALE GENOMIC DNA]</scope>
    <source>
        <strain evidence="10">BH-2024</strain>
    </source>
</reference>
<gene>
    <name evidence="10" type="ORF">niasHT_026099</name>
</gene>
<keyword evidence="3 5" id="KW-0863">Zinc-finger</keyword>
<feature type="region of interest" description="Disordered" evidence="7">
    <location>
        <begin position="412"/>
        <end position="445"/>
    </location>
</feature>
<keyword evidence="8" id="KW-0472">Membrane</keyword>
<evidence type="ECO:0000256" key="1">
    <source>
        <dbReference type="ARBA" id="ARBA00022723"/>
    </source>
</evidence>
<dbReference type="InterPro" id="IPR000571">
    <property type="entry name" value="Znf_CCCH"/>
</dbReference>
<name>A0ABD2KR54_9BILA</name>
<dbReference type="SUPFAM" id="SSF57997">
    <property type="entry name" value="Tropomyosin"/>
    <property type="match status" value="1"/>
</dbReference>
<dbReference type="PANTHER" id="PTHR12547">
    <property type="entry name" value="CCCH ZINC FINGER/TIS11-RELATED"/>
    <property type="match status" value="1"/>
</dbReference>
<dbReference type="FunFam" id="4.10.1000.10:FF:000003">
    <property type="entry name" value="Zinc finger CCCH domain-containing protein"/>
    <property type="match status" value="1"/>
</dbReference>
<sequence length="583" mass="65827">MVFNTKSICWFFNMTATEKRIFLATFVCLFAHLTLAVFHIFPASDAISEHGFALALFQLLEALVNLSTIWAQIKQSVFLTNTNSSLLDGKNREIKELKSQLNRSKETNKMMGQNIIHLQQQVHLLTQKLEDEEKRANILAKTYGDTQKKLARSEVRLRHAQRTVQELEADNFELNNELERWRNMKQSSVTLDDGLEVWDNDEENKTEDEEEMRELEEPGKGKTEQEDEHMELLQREIDNLLTDSGTFSSRSCDTNGVNYCYQNNGTTVEESGSAIGSFDIFGGFSPFIKASLSRSQSESKPTNSFGNLAIKPPTLANTHCQFNYNNILATLGNGIDYHRQNSGTDEGTQFPVGPFGVFAGFSPFSKPSLSRSQSESKPTNSTNSFANIAAKPPTAANTQYNYNQQLRMIMPQPSVVSKKNSPTSQNDKRMDKLENGETSTSSLCGDEEEKTAKNYLHKTQICLFWKAYVSGKSRTKCRNGVNCNFAHGEKELKKLDPFYFKTELCEFWNSDEPCPYGDGCNFAHGPDELRQMGVKGPKSVAKAPSFYNNRQRLRKTRTKTQTIQPLASYGKPVEQKVTIINGH</sequence>
<dbReference type="PROSITE" id="PS50103">
    <property type="entry name" value="ZF_C3H1"/>
    <property type="match status" value="2"/>
</dbReference>
<evidence type="ECO:0000256" key="8">
    <source>
        <dbReference type="SAM" id="Phobius"/>
    </source>
</evidence>
<dbReference type="InterPro" id="IPR045877">
    <property type="entry name" value="ZFP36-like"/>
</dbReference>
<dbReference type="GO" id="GO:0010468">
    <property type="term" value="P:regulation of gene expression"/>
    <property type="evidence" value="ECO:0007669"/>
    <property type="project" value="UniProtKB-ARBA"/>
</dbReference>
<accession>A0ABD2KR54</accession>
<keyword evidence="1 5" id="KW-0479">Metal-binding</keyword>
<evidence type="ECO:0000259" key="9">
    <source>
        <dbReference type="PROSITE" id="PS50103"/>
    </source>
</evidence>
<feature type="coiled-coil region" evidence="6">
    <location>
        <begin position="87"/>
        <end position="184"/>
    </location>
</feature>
<dbReference type="SUPFAM" id="SSF90229">
    <property type="entry name" value="CCCH zinc finger"/>
    <property type="match status" value="1"/>
</dbReference>
<evidence type="ECO:0000313" key="11">
    <source>
        <dbReference type="Proteomes" id="UP001620626"/>
    </source>
</evidence>
<evidence type="ECO:0000256" key="7">
    <source>
        <dbReference type="SAM" id="MobiDB-lite"/>
    </source>
</evidence>
<feature type="region of interest" description="Disordered" evidence="7">
    <location>
        <begin position="368"/>
        <end position="392"/>
    </location>
</feature>
<feature type="compositionally biased region" description="Polar residues" evidence="7">
    <location>
        <begin position="368"/>
        <end position="386"/>
    </location>
</feature>
<comment type="caution">
    <text evidence="10">The sequence shown here is derived from an EMBL/GenBank/DDBJ whole genome shotgun (WGS) entry which is preliminary data.</text>
</comment>
<feature type="zinc finger region" description="C3H1-type" evidence="5">
    <location>
        <begin position="499"/>
        <end position="527"/>
    </location>
</feature>
<feature type="domain" description="C3H1-type" evidence="9">
    <location>
        <begin position="456"/>
        <end position="490"/>
    </location>
</feature>
<proteinExistence type="predicted"/>
<dbReference type="Proteomes" id="UP001620626">
    <property type="component" value="Unassembled WGS sequence"/>
</dbReference>
<dbReference type="GO" id="GO:0008270">
    <property type="term" value="F:zinc ion binding"/>
    <property type="evidence" value="ECO:0007669"/>
    <property type="project" value="UniProtKB-KW"/>
</dbReference>
<keyword evidence="8" id="KW-1133">Transmembrane helix</keyword>
<feature type="zinc finger region" description="C3H1-type" evidence="5">
    <location>
        <begin position="456"/>
        <end position="490"/>
    </location>
</feature>
<feature type="compositionally biased region" description="Acidic residues" evidence="7">
    <location>
        <begin position="198"/>
        <end position="214"/>
    </location>
</feature>
<evidence type="ECO:0000256" key="3">
    <source>
        <dbReference type="ARBA" id="ARBA00022771"/>
    </source>
</evidence>
<keyword evidence="4 5" id="KW-0862">Zinc</keyword>
<evidence type="ECO:0000256" key="2">
    <source>
        <dbReference type="ARBA" id="ARBA00022737"/>
    </source>
</evidence>
<dbReference type="Gene3D" id="4.10.1000.10">
    <property type="entry name" value="Zinc finger, CCCH-type"/>
    <property type="match status" value="2"/>
</dbReference>
<keyword evidence="6" id="KW-0175">Coiled coil</keyword>
<evidence type="ECO:0000256" key="6">
    <source>
        <dbReference type="SAM" id="Coils"/>
    </source>
</evidence>
<protein>
    <recommendedName>
        <fullName evidence="9">C3H1-type domain-containing protein</fullName>
    </recommendedName>
</protein>
<dbReference type="InterPro" id="IPR036855">
    <property type="entry name" value="Znf_CCCH_sf"/>
</dbReference>
<evidence type="ECO:0000256" key="4">
    <source>
        <dbReference type="ARBA" id="ARBA00022833"/>
    </source>
</evidence>
<evidence type="ECO:0000313" key="10">
    <source>
        <dbReference type="EMBL" id="KAL3105366.1"/>
    </source>
</evidence>
<dbReference type="AlphaFoldDB" id="A0ABD2KR54"/>
<feature type="domain" description="C3H1-type" evidence="9">
    <location>
        <begin position="499"/>
        <end position="527"/>
    </location>
</feature>
<keyword evidence="8" id="KW-0812">Transmembrane</keyword>
<feature type="compositionally biased region" description="Basic and acidic residues" evidence="7">
    <location>
        <begin position="215"/>
        <end position="227"/>
    </location>
</feature>
<evidence type="ECO:0000256" key="5">
    <source>
        <dbReference type="PROSITE-ProRule" id="PRU00723"/>
    </source>
</evidence>
<keyword evidence="11" id="KW-1185">Reference proteome</keyword>
<organism evidence="10 11">
    <name type="scientific">Heterodera trifolii</name>
    <dbReference type="NCBI Taxonomy" id="157864"/>
    <lineage>
        <taxon>Eukaryota</taxon>
        <taxon>Metazoa</taxon>
        <taxon>Ecdysozoa</taxon>
        <taxon>Nematoda</taxon>
        <taxon>Chromadorea</taxon>
        <taxon>Rhabditida</taxon>
        <taxon>Tylenchina</taxon>
        <taxon>Tylenchomorpha</taxon>
        <taxon>Tylenchoidea</taxon>
        <taxon>Heteroderidae</taxon>
        <taxon>Heteroderinae</taxon>
        <taxon>Heterodera</taxon>
    </lineage>
</organism>
<dbReference type="GO" id="GO:0043186">
    <property type="term" value="C:P granule"/>
    <property type="evidence" value="ECO:0007669"/>
    <property type="project" value="UniProtKB-ARBA"/>
</dbReference>
<feature type="compositionally biased region" description="Polar residues" evidence="7">
    <location>
        <begin position="414"/>
        <end position="425"/>
    </location>
</feature>
<feature type="transmembrane region" description="Helical" evidence="8">
    <location>
        <begin position="21"/>
        <end position="41"/>
    </location>
</feature>
<dbReference type="EMBL" id="JBICBT010000688">
    <property type="protein sequence ID" value="KAL3105366.1"/>
    <property type="molecule type" value="Genomic_DNA"/>
</dbReference>
<dbReference type="SMART" id="SM00356">
    <property type="entry name" value="ZnF_C3H1"/>
    <property type="match status" value="2"/>
</dbReference>
<feature type="region of interest" description="Disordered" evidence="7">
    <location>
        <begin position="198"/>
        <end position="227"/>
    </location>
</feature>
<keyword evidence="2" id="KW-0677">Repeat</keyword>
<feature type="compositionally biased region" description="Basic and acidic residues" evidence="7">
    <location>
        <begin position="426"/>
        <end position="435"/>
    </location>
</feature>
<dbReference type="GO" id="GO:0051252">
    <property type="term" value="P:regulation of RNA metabolic process"/>
    <property type="evidence" value="ECO:0007669"/>
    <property type="project" value="UniProtKB-ARBA"/>
</dbReference>
<dbReference type="Pfam" id="PF00642">
    <property type="entry name" value="zf-CCCH"/>
    <property type="match status" value="1"/>
</dbReference>